<feature type="domain" description="Lon N-terminal" evidence="17">
    <location>
        <begin position="10"/>
        <end position="203"/>
    </location>
</feature>
<evidence type="ECO:0000256" key="7">
    <source>
        <dbReference type="ARBA" id="ARBA00022840"/>
    </source>
</evidence>
<dbReference type="FunFam" id="3.30.230.10:FF:000010">
    <property type="entry name" value="Lon protease"/>
    <property type="match status" value="1"/>
</dbReference>
<keyword evidence="4 9" id="KW-0547">Nucleotide-binding</keyword>
<dbReference type="InterPro" id="IPR003111">
    <property type="entry name" value="Lon_prtase_N"/>
</dbReference>
<evidence type="ECO:0000256" key="5">
    <source>
        <dbReference type="ARBA" id="ARBA00022801"/>
    </source>
</evidence>
<evidence type="ECO:0000313" key="18">
    <source>
        <dbReference type="EMBL" id="MBM7590058.1"/>
    </source>
</evidence>
<sequence length="778" mass="87707">MGELSGKREIPLLPLRGLLVYPSMVLHLDVGREKSIKALEKAMVDDNKILLATQEEVQIEEPVAGQIYEVGTVARVKQMLKLPNGTIRVLVEGLKRAKIEEYLKEDEYFEVSITYLEETKAEDNEVEALMRAVLNHFEQYIKLSKKVSPETLTSVSDIEEPGRLADIVASHLPLKMKDKQEILETVDIQQRLEILLTILNNEREVLELERKINTRVKKQMEKTQKEYYLREQMKAIQKELGDKEGRAGEIEELRSQLDKSDVPERIRTKIEKELDRLEKMPTTSAEGAVIRTYIDTLLALPWTRKTVDNLDIKHAEDVLNEDHYGLEKPKERVLEYLAVQKLVNQMRGPILCLVGPPGVGKTSLAKSIARSLEREFVRISLGGVRDEAEIRGHRRTYVGALPGRIIQGMKTAGTINPVFLLDEIDKLASDFRGDPSAALLEVLDPNQNDKFSDHYVEETYDLSNVMFITTANTLDTIPRPLLDRMEVIHIAGYTELEKLHIFQDYLLPKQIEEHGLSKDKLKVNEDAMMKIIRQYTREAGVRNLNREAANLCRKAAKLIVSGEKKRVVVTAKTLESLLGKPRFRFGLAEKEDQVGSVTGLAWTQAGGDTLNVEVSMFPGKGKLTLTGQLGDVMKESAQAAFSYIRSRATEWDIDPEFHEKYDIHIHVPEGAIPKDGPSAGITMATALVSSLTGIPVRKEVGMTGEITLRGRVLPIGGLKEKVLSAHRAGLTTVLFPKENEKDLDDIPESVRKEMKMVPVEHLDEVLEYALTKKLVKKS</sequence>
<name>A0A939BS34_9BACL</name>
<dbReference type="InterPro" id="IPR027543">
    <property type="entry name" value="Lon_bac"/>
</dbReference>
<dbReference type="GO" id="GO:0004176">
    <property type="term" value="F:ATP-dependent peptidase activity"/>
    <property type="evidence" value="ECO:0007669"/>
    <property type="project" value="UniProtKB-UniRule"/>
</dbReference>
<dbReference type="Gene3D" id="3.40.50.300">
    <property type="entry name" value="P-loop containing nucleotide triphosphate hydrolases"/>
    <property type="match status" value="1"/>
</dbReference>
<dbReference type="InterPro" id="IPR046336">
    <property type="entry name" value="Lon_prtase_N_sf"/>
</dbReference>
<dbReference type="AlphaFoldDB" id="A0A939BS34"/>
<evidence type="ECO:0000313" key="19">
    <source>
        <dbReference type="Proteomes" id="UP000717624"/>
    </source>
</evidence>
<keyword evidence="3 9" id="KW-0645">Protease</keyword>
<evidence type="ECO:0000256" key="15">
    <source>
        <dbReference type="SAM" id="Coils"/>
    </source>
</evidence>
<dbReference type="InterPro" id="IPR015947">
    <property type="entry name" value="PUA-like_sf"/>
</dbReference>
<dbReference type="SUPFAM" id="SSF88697">
    <property type="entry name" value="PUA domain-like"/>
    <property type="match status" value="1"/>
</dbReference>
<dbReference type="Pfam" id="PF00004">
    <property type="entry name" value="AAA"/>
    <property type="match status" value="1"/>
</dbReference>
<feature type="coiled-coil region" evidence="15">
    <location>
        <begin position="189"/>
        <end position="226"/>
    </location>
</feature>
<comment type="induction">
    <text evidence="9">By heat shock.</text>
</comment>
<evidence type="ECO:0000256" key="14">
    <source>
        <dbReference type="RuleBase" id="RU000591"/>
    </source>
</evidence>
<evidence type="ECO:0000256" key="2">
    <source>
        <dbReference type="ARBA" id="ARBA00022490"/>
    </source>
</evidence>
<keyword evidence="15" id="KW-0175">Coiled coil</keyword>
<accession>A0A939BS34</accession>
<dbReference type="GO" id="GO:0043565">
    <property type="term" value="F:sequence-specific DNA binding"/>
    <property type="evidence" value="ECO:0007669"/>
    <property type="project" value="UniProtKB-UniRule"/>
</dbReference>
<dbReference type="Gene3D" id="1.20.58.1480">
    <property type="match status" value="1"/>
</dbReference>
<dbReference type="CDD" id="cd19500">
    <property type="entry name" value="RecA-like_Lon"/>
    <property type="match status" value="1"/>
</dbReference>
<dbReference type="InterPro" id="IPR020568">
    <property type="entry name" value="Ribosomal_Su5_D2-typ_SF"/>
</dbReference>
<keyword evidence="8 9" id="KW-0346">Stress response</keyword>
<dbReference type="SUPFAM" id="SSF54211">
    <property type="entry name" value="Ribosomal protein S5 domain 2-like"/>
    <property type="match status" value="1"/>
</dbReference>
<dbReference type="GO" id="GO:0006515">
    <property type="term" value="P:protein quality control for misfolded or incompletely synthesized proteins"/>
    <property type="evidence" value="ECO:0007669"/>
    <property type="project" value="UniProtKB-UniRule"/>
</dbReference>
<evidence type="ECO:0000259" key="17">
    <source>
        <dbReference type="PROSITE" id="PS51787"/>
    </source>
</evidence>
<dbReference type="EC" id="3.4.21.53" evidence="9 10"/>
<dbReference type="SMART" id="SM00464">
    <property type="entry name" value="LON"/>
    <property type="match status" value="1"/>
</dbReference>
<evidence type="ECO:0000256" key="10">
    <source>
        <dbReference type="PIRNR" id="PIRNR001174"/>
    </source>
</evidence>
<evidence type="ECO:0000256" key="11">
    <source>
        <dbReference type="PIRSR" id="PIRSR001174-1"/>
    </source>
</evidence>
<feature type="binding site" evidence="9 12">
    <location>
        <begin position="355"/>
        <end position="362"/>
    </location>
    <ligand>
        <name>ATP</name>
        <dbReference type="ChEBI" id="CHEBI:30616"/>
    </ligand>
</feature>
<dbReference type="InterPro" id="IPR004815">
    <property type="entry name" value="Lon_bac/euk-typ"/>
</dbReference>
<dbReference type="InterPro" id="IPR003593">
    <property type="entry name" value="AAA+_ATPase"/>
</dbReference>
<dbReference type="Gene3D" id="1.20.5.5270">
    <property type="match status" value="1"/>
</dbReference>
<dbReference type="Gene3D" id="2.30.130.40">
    <property type="entry name" value="LON domain-like"/>
    <property type="match status" value="1"/>
</dbReference>
<keyword evidence="5 9" id="KW-0378">Hydrolase</keyword>
<evidence type="ECO:0000256" key="9">
    <source>
        <dbReference type="HAMAP-Rule" id="MF_01973"/>
    </source>
</evidence>
<evidence type="ECO:0000256" key="13">
    <source>
        <dbReference type="PROSITE-ProRule" id="PRU01122"/>
    </source>
</evidence>
<dbReference type="InterPro" id="IPR008268">
    <property type="entry name" value="Peptidase_S16_AS"/>
</dbReference>
<organism evidence="18 19">
    <name type="scientific">Brevibacillus fulvus</name>
    <dbReference type="NCBI Taxonomy" id="1125967"/>
    <lineage>
        <taxon>Bacteria</taxon>
        <taxon>Bacillati</taxon>
        <taxon>Bacillota</taxon>
        <taxon>Bacilli</taxon>
        <taxon>Bacillales</taxon>
        <taxon>Paenibacillaceae</taxon>
        <taxon>Brevibacillus</taxon>
    </lineage>
</organism>
<comment type="function">
    <text evidence="9">ATP-dependent serine protease that mediates the selective degradation of mutant and abnormal proteins as well as certain short-lived regulatory proteins. Required for cellular homeostasis and for survival from DNA damage and developmental changes induced by stress. Degrades polypeptides processively to yield small peptide fragments that are 5 to 10 amino acids long. Binds to DNA in a double-stranded, site-specific manner.</text>
</comment>
<dbReference type="SUPFAM" id="SSF52540">
    <property type="entry name" value="P-loop containing nucleoside triphosphate hydrolases"/>
    <property type="match status" value="1"/>
</dbReference>
<dbReference type="GO" id="GO:0016887">
    <property type="term" value="F:ATP hydrolysis activity"/>
    <property type="evidence" value="ECO:0007669"/>
    <property type="project" value="UniProtKB-UniRule"/>
</dbReference>
<dbReference type="GO" id="GO:0005737">
    <property type="term" value="C:cytoplasm"/>
    <property type="evidence" value="ECO:0007669"/>
    <property type="project" value="UniProtKB-SubCell"/>
</dbReference>
<dbReference type="Gene3D" id="3.30.230.10">
    <property type="match status" value="1"/>
</dbReference>
<dbReference type="InterPro" id="IPR003959">
    <property type="entry name" value="ATPase_AAA_core"/>
</dbReference>
<dbReference type="EMBL" id="JAFBEB010000004">
    <property type="protein sequence ID" value="MBM7590058.1"/>
    <property type="molecule type" value="Genomic_DNA"/>
</dbReference>
<comment type="subunit">
    <text evidence="9 10">Homohexamer. Organized in a ring with a central cavity.</text>
</comment>
<evidence type="ECO:0000259" key="16">
    <source>
        <dbReference type="PROSITE" id="PS51786"/>
    </source>
</evidence>
<feature type="domain" description="Lon proteolytic" evidence="16">
    <location>
        <begin position="591"/>
        <end position="772"/>
    </location>
</feature>
<dbReference type="SMART" id="SM00382">
    <property type="entry name" value="AAA"/>
    <property type="match status" value="1"/>
</dbReference>
<evidence type="ECO:0000256" key="8">
    <source>
        <dbReference type="ARBA" id="ARBA00023016"/>
    </source>
</evidence>
<dbReference type="FunFam" id="3.40.50.300:FF:000382">
    <property type="entry name" value="Lon protease homolog 2, peroxisomal"/>
    <property type="match status" value="1"/>
</dbReference>
<dbReference type="InterPro" id="IPR027417">
    <property type="entry name" value="P-loop_NTPase"/>
</dbReference>
<dbReference type="InterPro" id="IPR008269">
    <property type="entry name" value="Lon_proteolytic"/>
</dbReference>
<dbReference type="PRINTS" id="PR00830">
    <property type="entry name" value="ENDOLAPTASE"/>
</dbReference>
<evidence type="ECO:0000256" key="3">
    <source>
        <dbReference type="ARBA" id="ARBA00022670"/>
    </source>
</evidence>
<dbReference type="PIRSF" id="PIRSF001174">
    <property type="entry name" value="Lon_proteas"/>
    <property type="match status" value="1"/>
</dbReference>
<dbReference type="PROSITE" id="PS51786">
    <property type="entry name" value="LON_PROTEOLYTIC"/>
    <property type="match status" value="1"/>
</dbReference>
<dbReference type="HAMAP" id="MF_01973">
    <property type="entry name" value="lon_bact"/>
    <property type="match status" value="1"/>
</dbReference>
<dbReference type="Pfam" id="PF02190">
    <property type="entry name" value="LON_substr_bdg"/>
    <property type="match status" value="1"/>
</dbReference>
<dbReference type="Pfam" id="PF22667">
    <property type="entry name" value="Lon_lid"/>
    <property type="match status" value="1"/>
</dbReference>
<dbReference type="Proteomes" id="UP000717624">
    <property type="component" value="Unassembled WGS sequence"/>
</dbReference>
<comment type="subcellular location">
    <subcellularLocation>
        <location evidence="1 9 10">Cytoplasm</location>
    </subcellularLocation>
</comment>
<dbReference type="Pfam" id="PF05362">
    <property type="entry name" value="Lon_C"/>
    <property type="match status" value="1"/>
</dbReference>
<dbReference type="PROSITE" id="PS51787">
    <property type="entry name" value="LON_N"/>
    <property type="match status" value="1"/>
</dbReference>
<comment type="catalytic activity">
    <reaction evidence="9 10 13">
        <text>Hydrolysis of proteins in presence of ATP.</text>
        <dbReference type="EC" id="3.4.21.53"/>
    </reaction>
</comment>
<keyword evidence="2 9" id="KW-0963">Cytoplasm</keyword>
<dbReference type="InterPro" id="IPR054594">
    <property type="entry name" value="Lon_lid"/>
</dbReference>
<keyword evidence="6 9" id="KW-0720">Serine protease</keyword>
<dbReference type="RefSeq" id="WP_204517760.1">
    <property type="nucleotide sequence ID" value="NZ_BAABIN010000007.1"/>
</dbReference>
<dbReference type="InterPro" id="IPR027065">
    <property type="entry name" value="Lon_Prtase"/>
</dbReference>
<dbReference type="PROSITE" id="PS01046">
    <property type="entry name" value="LON_SER"/>
    <property type="match status" value="1"/>
</dbReference>
<dbReference type="NCBIfam" id="NF008053">
    <property type="entry name" value="PRK10787.1"/>
    <property type="match status" value="1"/>
</dbReference>
<dbReference type="GO" id="GO:0005524">
    <property type="term" value="F:ATP binding"/>
    <property type="evidence" value="ECO:0007669"/>
    <property type="project" value="UniProtKB-UniRule"/>
</dbReference>
<dbReference type="NCBIfam" id="TIGR00763">
    <property type="entry name" value="lon"/>
    <property type="match status" value="1"/>
</dbReference>
<evidence type="ECO:0000256" key="4">
    <source>
        <dbReference type="ARBA" id="ARBA00022741"/>
    </source>
</evidence>
<evidence type="ECO:0000256" key="6">
    <source>
        <dbReference type="ARBA" id="ARBA00022825"/>
    </source>
</evidence>
<dbReference type="GO" id="GO:0034605">
    <property type="term" value="P:cellular response to heat"/>
    <property type="evidence" value="ECO:0007669"/>
    <property type="project" value="UniProtKB-UniRule"/>
</dbReference>
<protein>
    <recommendedName>
        <fullName evidence="9 10">Lon protease</fullName>
        <ecNumber evidence="9 10">3.4.21.53</ecNumber>
    </recommendedName>
    <alternativeName>
        <fullName evidence="9">ATP-dependent protease La</fullName>
    </alternativeName>
</protein>
<dbReference type="Gene3D" id="1.10.8.60">
    <property type="match status" value="1"/>
</dbReference>
<dbReference type="InterPro" id="IPR014721">
    <property type="entry name" value="Ribsml_uS5_D2-typ_fold_subgr"/>
</dbReference>
<keyword evidence="19" id="KW-1185">Reference proteome</keyword>
<comment type="similarity">
    <text evidence="9 10 13 14">Belongs to the peptidase S16 family.</text>
</comment>
<keyword evidence="7 9" id="KW-0067">ATP-binding</keyword>
<dbReference type="PANTHER" id="PTHR10046">
    <property type="entry name" value="ATP DEPENDENT LON PROTEASE FAMILY MEMBER"/>
    <property type="match status" value="1"/>
</dbReference>
<gene>
    <name evidence="9" type="primary">lon</name>
    <name evidence="18" type="ORF">JOD01_001659</name>
</gene>
<comment type="caution">
    <text evidence="18">The sequence shown here is derived from an EMBL/GenBank/DDBJ whole genome shotgun (WGS) entry which is preliminary data.</text>
</comment>
<reference evidence="18" key="1">
    <citation type="submission" date="2021-01" db="EMBL/GenBank/DDBJ databases">
        <title>Genomic Encyclopedia of Type Strains, Phase IV (KMG-IV): sequencing the most valuable type-strain genomes for metagenomic binning, comparative biology and taxonomic classification.</title>
        <authorList>
            <person name="Goeker M."/>
        </authorList>
    </citation>
    <scope>NUCLEOTIDE SEQUENCE</scope>
    <source>
        <strain evidence="18">DSM 25523</strain>
    </source>
</reference>
<feature type="active site" evidence="9 11">
    <location>
        <position position="721"/>
    </location>
</feature>
<proteinExistence type="evidence at transcript level"/>
<evidence type="ECO:0000256" key="1">
    <source>
        <dbReference type="ARBA" id="ARBA00004496"/>
    </source>
</evidence>
<dbReference type="GO" id="GO:0004252">
    <property type="term" value="F:serine-type endopeptidase activity"/>
    <property type="evidence" value="ECO:0007669"/>
    <property type="project" value="UniProtKB-UniRule"/>
</dbReference>
<evidence type="ECO:0000256" key="12">
    <source>
        <dbReference type="PIRSR" id="PIRSR001174-2"/>
    </source>
</evidence>
<feature type="active site" evidence="9 11">
    <location>
        <position position="678"/>
    </location>
</feature>